<dbReference type="EMBL" id="CAJVCH010525103">
    <property type="protein sequence ID" value="CAG7822009.1"/>
    <property type="molecule type" value="Genomic_DNA"/>
</dbReference>
<dbReference type="AlphaFoldDB" id="A0A8J2KRW8"/>
<protein>
    <submittedName>
        <fullName evidence="1">Uncharacterized protein</fullName>
    </submittedName>
</protein>
<keyword evidence="2" id="KW-1185">Reference proteome</keyword>
<feature type="non-terminal residue" evidence="1">
    <location>
        <position position="19"/>
    </location>
</feature>
<gene>
    <name evidence="1" type="ORF">AFUS01_LOCUS32307</name>
</gene>
<sequence length="19" mass="2208">TNQTLVWFLTRNSNLSNLS</sequence>
<comment type="caution">
    <text evidence="1">The sequence shown here is derived from an EMBL/GenBank/DDBJ whole genome shotgun (WGS) entry which is preliminary data.</text>
</comment>
<evidence type="ECO:0000313" key="1">
    <source>
        <dbReference type="EMBL" id="CAG7822009.1"/>
    </source>
</evidence>
<organism evidence="1 2">
    <name type="scientific">Allacma fusca</name>
    <dbReference type="NCBI Taxonomy" id="39272"/>
    <lineage>
        <taxon>Eukaryota</taxon>
        <taxon>Metazoa</taxon>
        <taxon>Ecdysozoa</taxon>
        <taxon>Arthropoda</taxon>
        <taxon>Hexapoda</taxon>
        <taxon>Collembola</taxon>
        <taxon>Symphypleona</taxon>
        <taxon>Sminthuridae</taxon>
        <taxon>Allacma</taxon>
    </lineage>
</organism>
<name>A0A8J2KRW8_9HEXA</name>
<evidence type="ECO:0000313" key="2">
    <source>
        <dbReference type="Proteomes" id="UP000708208"/>
    </source>
</evidence>
<dbReference type="Proteomes" id="UP000708208">
    <property type="component" value="Unassembled WGS sequence"/>
</dbReference>
<accession>A0A8J2KRW8</accession>
<proteinExistence type="predicted"/>
<reference evidence="1" key="1">
    <citation type="submission" date="2021-06" db="EMBL/GenBank/DDBJ databases">
        <authorList>
            <person name="Hodson N. C."/>
            <person name="Mongue J. A."/>
            <person name="Jaron S. K."/>
        </authorList>
    </citation>
    <scope>NUCLEOTIDE SEQUENCE</scope>
</reference>